<reference evidence="3" key="1">
    <citation type="submission" date="2019-03" db="EMBL/GenBank/DDBJ databases">
        <authorList>
            <person name="Li J."/>
        </authorList>
    </citation>
    <scope>NUCLEOTIDE SEQUENCE [LARGE SCALE GENOMIC DNA]</scope>
    <source>
        <strain evidence="3">2251</strain>
    </source>
</reference>
<dbReference type="Gene3D" id="3.30.70.100">
    <property type="match status" value="1"/>
</dbReference>
<dbReference type="KEGG" id="plia:E4191_00670"/>
<dbReference type="GO" id="GO:0009882">
    <property type="term" value="F:blue light photoreceptor activity"/>
    <property type="evidence" value="ECO:0007669"/>
    <property type="project" value="InterPro"/>
</dbReference>
<gene>
    <name evidence="2" type="ORF">E4191_00670</name>
</gene>
<dbReference type="InterPro" id="IPR007024">
    <property type="entry name" value="BLUF_domain"/>
</dbReference>
<feature type="domain" description="BLUF" evidence="1">
    <location>
        <begin position="35"/>
        <end position="125"/>
    </location>
</feature>
<evidence type="ECO:0000313" key="2">
    <source>
        <dbReference type="EMBL" id="QBX33392.1"/>
    </source>
</evidence>
<dbReference type="Proteomes" id="UP000296374">
    <property type="component" value="Chromosome"/>
</dbReference>
<protein>
    <submittedName>
        <fullName evidence="2">BLUF domain-containing protein</fullName>
    </submittedName>
</protein>
<name>A0A4V1BII6_9RHOB</name>
<organism evidence="2 3">
    <name type="scientific">Paracoccus liaowanqingii</name>
    <dbReference type="NCBI Taxonomy" id="2560053"/>
    <lineage>
        <taxon>Bacteria</taxon>
        <taxon>Pseudomonadati</taxon>
        <taxon>Pseudomonadota</taxon>
        <taxon>Alphaproteobacteria</taxon>
        <taxon>Rhodobacterales</taxon>
        <taxon>Paracoccaceae</taxon>
        <taxon>Paracoccus</taxon>
    </lineage>
</organism>
<accession>A0A4V1BII6</accession>
<dbReference type="Pfam" id="PF04940">
    <property type="entry name" value="BLUF"/>
    <property type="match status" value="1"/>
</dbReference>
<dbReference type="InterPro" id="IPR036046">
    <property type="entry name" value="Acylphosphatase-like_dom_sf"/>
</dbReference>
<evidence type="ECO:0000313" key="3">
    <source>
        <dbReference type="Proteomes" id="UP000296374"/>
    </source>
</evidence>
<dbReference type="SMART" id="SM01034">
    <property type="entry name" value="BLUF"/>
    <property type="match status" value="1"/>
</dbReference>
<evidence type="ECO:0000259" key="1">
    <source>
        <dbReference type="PROSITE" id="PS50925"/>
    </source>
</evidence>
<sequence>MYASVQILRGADQPCYVWASRKKHNEGRGSMGETLTKLIYSSNHGGLSSGALDSILHSSRSNNDREDITGVLVVGEEDFLQILEGERSAVAECFMRIMQDDRHKDIRIMLAGKKSSRSFSKWSMHCVKTSGAKRAIISRYYIDGVFDPSRMSQDALEELFQTLAACK</sequence>
<dbReference type="EMBL" id="CP038439">
    <property type="protein sequence ID" value="QBX33392.1"/>
    <property type="molecule type" value="Genomic_DNA"/>
</dbReference>
<dbReference type="PROSITE" id="PS50925">
    <property type="entry name" value="BLUF"/>
    <property type="match status" value="1"/>
</dbReference>
<dbReference type="AlphaFoldDB" id="A0A4V1BII6"/>
<dbReference type="SUPFAM" id="SSF54975">
    <property type="entry name" value="Acylphosphatase/BLUF domain-like"/>
    <property type="match status" value="1"/>
</dbReference>
<dbReference type="GO" id="GO:0071949">
    <property type="term" value="F:FAD binding"/>
    <property type="evidence" value="ECO:0007669"/>
    <property type="project" value="InterPro"/>
</dbReference>
<proteinExistence type="predicted"/>